<accession>A0A368UED7</accession>
<evidence type="ECO:0000313" key="1">
    <source>
        <dbReference type="EMBL" id="RCW17251.1"/>
    </source>
</evidence>
<evidence type="ECO:0000313" key="2">
    <source>
        <dbReference type="Proteomes" id="UP000253215"/>
    </source>
</evidence>
<gene>
    <name evidence="1" type="ORF">CAC02_04280</name>
</gene>
<evidence type="ECO:0008006" key="3">
    <source>
        <dbReference type="Google" id="ProtNLM"/>
    </source>
</evidence>
<dbReference type="InterPro" id="IPR016024">
    <property type="entry name" value="ARM-type_fold"/>
</dbReference>
<dbReference type="Gene3D" id="1.25.40.290">
    <property type="entry name" value="ARM repeat domains"/>
    <property type="match status" value="1"/>
</dbReference>
<dbReference type="Proteomes" id="UP000253215">
    <property type="component" value="Unassembled WGS sequence"/>
</dbReference>
<organism evidence="1 2">
    <name type="scientific">Streptococcus gallolyticus</name>
    <dbReference type="NCBI Taxonomy" id="315405"/>
    <lineage>
        <taxon>Bacteria</taxon>
        <taxon>Bacillati</taxon>
        <taxon>Bacillota</taxon>
        <taxon>Bacilli</taxon>
        <taxon>Lactobacillales</taxon>
        <taxon>Streptococcaceae</taxon>
        <taxon>Streptococcus</taxon>
    </lineage>
</organism>
<comment type="caution">
    <text evidence="1">The sequence shown here is derived from an EMBL/GenBank/DDBJ whole genome shotgun (WGS) entry which is preliminary data.</text>
</comment>
<name>A0A368UED7_9STRE</name>
<protein>
    <recommendedName>
        <fullName evidence="3">DNA alkylation repair enzyme</fullName>
    </recommendedName>
</protein>
<dbReference type="EMBL" id="NETH01000014">
    <property type="protein sequence ID" value="RCW17251.1"/>
    <property type="molecule type" value="Genomic_DNA"/>
</dbReference>
<sequence>MLIKDYYDMSYIETIGTQIKALYPDFPLEAFIADMQEALGDQSYSTKMTIIAKSLHRHLPGYVESLPILTAMLGEKLTSMKEMYEQGKPYAPFGKYIECYASQHEEAFAETIAYIYELTQRYTGEFAMRPLLDAFPDQTVAVLQTWVTSESDFVRRLCSECMRVRLPWAKTLTFALENFDSYCAILLQLANDPNAYVRRSVANNLNDLYKVDRNKAASLKSQLENLQSPQADAIIKHGTRWARKQGLL</sequence>
<reference evidence="1 2" key="1">
    <citation type="journal article" date="2018" name="Sci. Rep.">
        <title>Network-guided genomic and metagenomic analysis of the faecal microbiota of the critically endangered kakapo.</title>
        <authorList>
            <person name="Waite D.W."/>
            <person name="Dsouza M."/>
            <person name="Sekiguchi Y."/>
            <person name="Hugenholtz P."/>
            <person name="Taylor M.W."/>
        </authorList>
    </citation>
    <scope>NUCLEOTIDE SEQUENCE [LARGE SCALE GENOMIC DNA]</scope>
    <source>
        <strain evidence="1 2">BI02</strain>
    </source>
</reference>
<dbReference type="AlphaFoldDB" id="A0A368UED7"/>
<dbReference type="InterPro" id="IPR014825">
    <property type="entry name" value="DNA_alkylation"/>
</dbReference>
<proteinExistence type="predicted"/>
<dbReference type="SUPFAM" id="SSF48371">
    <property type="entry name" value="ARM repeat"/>
    <property type="match status" value="1"/>
</dbReference>
<dbReference type="Pfam" id="PF08713">
    <property type="entry name" value="DNA_alkylation"/>
    <property type="match status" value="1"/>
</dbReference>